<dbReference type="EMBL" id="JBHUCP010000001">
    <property type="protein sequence ID" value="MFD1528297.1"/>
    <property type="molecule type" value="Genomic_DNA"/>
</dbReference>
<sequence length="67" mass="7722">MRFRARKTFRLGPLFFTFTQRGFSSWGIRIGRFTRNFTRGSTSIDTPGPGGLHSTGRRKRKRRDTAG</sequence>
<evidence type="ECO:0000313" key="3">
    <source>
        <dbReference type="Proteomes" id="UP001597145"/>
    </source>
</evidence>
<comment type="caution">
    <text evidence="2">The sequence shown here is derived from an EMBL/GenBank/DDBJ whole genome shotgun (WGS) entry which is preliminary data.</text>
</comment>
<reference evidence="3" key="1">
    <citation type="journal article" date="2019" name="Int. J. Syst. Evol. Microbiol.">
        <title>The Global Catalogue of Microorganisms (GCM) 10K type strain sequencing project: providing services to taxonomists for standard genome sequencing and annotation.</title>
        <authorList>
            <consortium name="The Broad Institute Genomics Platform"/>
            <consortium name="The Broad Institute Genome Sequencing Center for Infectious Disease"/>
            <person name="Wu L."/>
            <person name="Ma J."/>
        </authorList>
    </citation>
    <scope>NUCLEOTIDE SEQUENCE [LARGE SCALE GENOMIC DNA]</scope>
    <source>
        <strain evidence="3">JCM 12165</strain>
    </source>
</reference>
<gene>
    <name evidence="2" type="ORF">ACFSCY_02475</name>
</gene>
<keyword evidence="3" id="KW-1185">Reference proteome</keyword>
<protein>
    <submittedName>
        <fullName evidence="2">DUF4236 domain-containing protein</fullName>
    </submittedName>
</protein>
<evidence type="ECO:0000313" key="2">
    <source>
        <dbReference type="EMBL" id="MFD1528297.1"/>
    </source>
</evidence>
<accession>A0ABW4FEC2</accession>
<feature type="compositionally biased region" description="Basic residues" evidence="1">
    <location>
        <begin position="55"/>
        <end position="67"/>
    </location>
</feature>
<dbReference type="RefSeq" id="WP_343972821.1">
    <property type="nucleotide sequence ID" value="NZ_BAAAJG010000003.1"/>
</dbReference>
<evidence type="ECO:0000256" key="1">
    <source>
        <dbReference type="SAM" id="MobiDB-lite"/>
    </source>
</evidence>
<name>A0ABW4FEC2_9PSEU</name>
<organism evidence="2 3">
    <name type="scientific">Pseudonocardia aurantiaca</name>
    <dbReference type="NCBI Taxonomy" id="75290"/>
    <lineage>
        <taxon>Bacteria</taxon>
        <taxon>Bacillati</taxon>
        <taxon>Actinomycetota</taxon>
        <taxon>Actinomycetes</taxon>
        <taxon>Pseudonocardiales</taxon>
        <taxon>Pseudonocardiaceae</taxon>
        <taxon>Pseudonocardia</taxon>
    </lineage>
</organism>
<feature type="region of interest" description="Disordered" evidence="1">
    <location>
        <begin position="37"/>
        <end position="67"/>
    </location>
</feature>
<proteinExistence type="predicted"/>
<dbReference type="Proteomes" id="UP001597145">
    <property type="component" value="Unassembled WGS sequence"/>
</dbReference>